<feature type="transmembrane region" description="Helical" evidence="7">
    <location>
        <begin position="564"/>
        <end position="586"/>
    </location>
</feature>
<reference evidence="9 10" key="1">
    <citation type="submission" date="2019-12" db="EMBL/GenBank/DDBJ databases">
        <title>A genome sequence resource for the geographically widespread anthracnose pathogen Colletotrichum asianum.</title>
        <authorList>
            <person name="Meng Y."/>
        </authorList>
    </citation>
    <scope>NUCLEOTIDE SEQUENCE [LARGE SCALE GENOMIC DNA]</scope>
    <source>
        <strain evidence="9 10">ICMP 18580</strain>
    </source>
</reference>
<feature type="transmembrane region" description="Helical" evidence="7">
    <location>
        <begin position="357"/>
        <end position="377"/>
    </location>
</feature>
<dbReference type="PANTHER" id="PTHR43791">
    <property type="entry name" value="PERMEASE-RELATED"/>
    <property type="match status" value="1"/>
</dbReference>
<feature type="domain" description="Major facilitator superfamily (MFS) profile" evidence="8">
    <location>
        <begin position="59"/>
        <end position="484"/>
    </location>
</feature>
<feature type="transmembrane region" description="Helical" evidence="7">
    <location>
        <begin position="598"/>
        <end position="616"/>
    </location>
</feature>
<evidence type="ECO:0000256" key="6">
    <source>
        <dbReference type="SAM" id="MobiDB-lite"/>
    </source>
</evidence>
<feature type="transmembrane region" description="Helical" evidence="7">
    <location>
        <begin position="159"/>
        <end position="180"/>
    </location>
</feature>
<feature type="transmembrane region" description="Helical" evidence="7">
    <location>
        <begin position="657"/>
        <end position="678"/>
    </location>
</feature>
<comment type="caution">
    <text evidence="9">The sequence shown here is derived from an EMBL/GenBank/DDBJ whole genome shotgun (WGS) entry which is preliminary data.</text>
</comment>
<dbReference type="Gene3D" id="1.20.1250.20">
    <property type="entry name" value="MFS general substrate transporter like domains"/>
    <property type="match status" value="4"/>
</dbReference>
<sequence>MAVTKDPIGTIAQVANETQLFSEKGAGSTTEATSNPDIEATPKDAALEKRIMRKIDLWLVGFYSLVYVFRVIDSANYSNAAIINLEAGTGIKKQLGFTPSQWAWTLSIFSYSYLIFEPTNTVLLKLFKPSRWMFILIMAWGISACCSAAATNFSGMMCVRFAIGAAEAGFFPSVLFHYAFWYRPEEMALRIAFFYSIRQVSSALSGLLAYAISYMDQLGGVSEWRWLFILEGLPAIILAFFAFGLPDYPESAKILTEEERLYVKERLASTAPKGGSHWDFKSLKVMAKDSTLYTFSLYWICHGIGGFGVGFALPTVIYQLGFTTTAYSQLMNIPPYVSAFLLLNALGFMLQRKWIRPWVTAVGIESTIIVCYIILLLVDNPVVRYLCLIVSVACAGCAYPVIWPERIRALEGTVASGIGIGLTNACAQFGGIVGPHVFSTVFGPRYRISYGVNLSVLVVGICSILTKFISLRPLFLFFFNDKTQSTMDPKLDMMAQDKPNPEEAGNASSSSTLIPDSQLEKQVLRKLDLRLAPLFATLYFVAYLDRSNIGNAAVAGLTEDLGLSGSQFSTAVSVFFATYVAFELPVVLAMRKLKPHRAISIMCFGWSVVTIGTAFTKRFGDLVAIRLLLGLCEAGFFPCLSLYITMVYKREEQGLRLAYLFTSVSLAGMFGGLIATAITKIGHSAGLRAWSWLYIIEGLISLLAVTWVWFGLPNDPTRAKFWKPEEREVMLAREAQRQEYLGSQVFEWKEVFNAFKDPKVYFTALIQFFQDIILYGFSTFLPSILRLDLGFTALEAQYLSIPVYFVGGLSFFVVVLTAAILGDKWRLRGTFLLGLDVFAVVGYAILLGVSNSPGIRYFACYLIAIPLYCGPGLNEIWINNNMAPHYRRATAIGLQQTIGNIAGIVAPQVYRSAPYRLGHWCSLASAIICIVLIAGQIWYLRLLNQKKERIEKGELSDDRKETTGEGQLEFRYVY</sequence>
<dbReference type="GO" id="GO:0016020">
    <property type="term" value="C:membrane"/>
    <property type="evidence" value="ECO:0007669"/>
    <property type="project" value="UniProtKB-SubCell"/>
</dbReference>
<dbReference type="InterPro" id="IPR011701">
    <property type="entry name" value="MFS"/>
</dbReference>
<feature type="transmembrane region" description="Helical" evidence="7">
    <location>
        <begin position="855"/>
        <end position="877"/>
    </location>
</feature>
<keyword evidence="10" id="KW-1185">Reference proteome</keyword>
<feature type="region of interest" description="Disordered" evidence="6">
    <location>
        <begin position="491"/>
        <end position="512"/>
    </location>
</feature>
<feature type="transmembrane region" description="Helical" evidence="7">
    <location>
        <begin position="414"/>
        <end position="434"/>
    </location>
</feature>
<feature type="transmembrane region" description="Helical" evidence="7">
    <location>
        <begin position="291"/>
        <end position="313"/>
    </location>
</feature>
<keyword evidence="3 7" id="KW-0812">Transmembrane</keyword>
<dbReference type="SUPFAM" id="SSF103473">
    <property type="entry name" value="MFS general substrate transporter"/>
    <property type="match status" value="2"/>
</dbReference>
<evidence type="ECO:0000256" key="2">
    <source>
        <dbReference type="ARBA" id="ARBA00022448"/>
    </source>
</evidence>
<evidence type="ECO:0000256" key="5">
    <source>
        <dbReference type="ARBA" id="ARBA00023136"/>
    </source>
</evidence>
<feature type="domain" description="Major facilitator superfamily (MFS) profile" evidence="8">
    <location>
        <begin position="531"/>
        <end position="947"/>
    </location>
</feature>
<dbReference type="PROSITE" id="PS50850">
    <property type="entry name" value="MFS"/>
    <property type="match status" value="2"/>
</dbReference>
<proteinExistence type="predicted"/>
<dbReference type="InterPro" id="IPR036259">
    <property type="entry name" value="MFS_trans_sf"/>
</dbReference>
<dbReference type="Proteomes" id="UP000434172">
    <property type="component" value="Unassembled WGS sequence"/>
</dbReference>
<feature type="transmembrane region" description="Helical" evidence="7">
    <location>
        <begin position="454"/>
        <end position="479"/>
    </location>
</feature>
<protein>
    <submittedName>
        <fullName evidence="9">Pantothenate transporter</fullName>
    </submittedName>
</protein>
<feature type="transmembrane region" description="Helical" evidence="7">
    <location>
        <begin position="132"/>
        <end position="153"/>
    </location>
</feature>
<organism evidence="9 10">
    <name type="scientific">Colletotrichum asianum</name>
    <dbReference type="NCBI Taxonomy" id="702518"/>
    <lineage>
        <taxon>Eukaryota</taxon>
        <taxon>Fungi</taxon>
        <taxon>Dikarya</taxon>
        <taxon>Ascomycota</taxon>
        <taxon>Pezizomycotina</taxon>
        <taxon>Sordariomycetes</taxon>
        <taxon>Hypocreomycetidae</taxon>
        <taxon>Glomerellales</taxon>
        <taxon>Glomerellaceae</taxon>
        <taxon>Colletotrichum</taxon>
        <taxon>Colletotrichum gloeosporioides species complex</taxon>
    </lineage>
</organism>
<evidence type="ECO:0000313" key="10">
    <source>
        <dbReference type="Proteomes" id="UP000434172"/>
    </source>
</evidence>
<dbReference type="EMBL" id="WOWK01000094">
    <property type="protein sequence ID" value="KAF0319597.1"/>
    <property type="molecule type" value="Genomic_DNA"/>
</dbReference>
<keyword evidence="4 7" id="KW-1133">Transmembrane helix</keyword>
<dbReference type="CDD" id="cd17327">
    <property type="entry name" value="MFS_FEN2_like"/>
    <property type="match status" value="1"/>
</dbReference>
<feature type="transmembrane region" description="Helical" evidence="7">
    <location>
        <begin position="690"/>
        <end position="712"/>
    </location>
</feature>
<dbReference type="AlphaFoldDB" id="A0A8H3ZL24"/>
<gene>
    <name evidence="9" type="ORF">GQ607_013245</name>
</gene>
<evidence type="ECO:0000256" key="1">
    <source>
        <dbReference type="ARBA" id="ARBA00004141"/>
    </source>
</evidence>
<evidence type="ECO:0000256" key="3">
    <source>
        <dbReference type="ARBA" id="ARBA00022692"/>
    </source>
</evidence>
<feature type="transmembrane region" description="Helical" evidence="7">
    <location>
        <begin position="102"/>
        <end position="120"/>
    </location>
</feature>
<dbReference type="FunFam" id="1.20.1250.20:FF:000013">
    <property type="entry name" value="MFS general substrate transporter"/>
    <property type="match status" value="1"/>
</dbReference>
<dbReference type="InterPro" id="IPR020846">
    <property type="entry name" value="MFS_dom"/>
</dbReference>
<evidence type="ECO:0000259" key="8">
    <source>
        <dbReference type="PROSITE" id="PS50850"/>
    </source>
</evidence>
<feature type="transmembrane region" description="Helical" evidence="7">
    <location>
        <begin position="224"/>
        <end position="245"/>
    </location>
</feature>
<comment type="subcellular location">
    <subcellularLocation>
        <location evidence="1">Membrane</location>
        <topology evidence="1">Multi-pass membrane protein</topology>
    </subcellularLocation>
</comment>
<keyword evidence="5 7" id="KW-0472">Membrane</keyword>
<evidence type="ECO:0000313" key="9">
    <source>
        <dbReference type="EMBL" id="KAF0319597.1"/>
    </source>
</evidence>
<feature type="transmembrane region" description="Helical" evidence="7">
    <location>
        <begin position="55"/>
        <end position="72"/>
    </location>
</feature>
<dbReference type="FunFam" id="1.20.1250.20:FF:000018">
    <property type="entry name" value="MFS transporter permease"/>
    <property type="match status" value="1"/>
</dbReference>
<dbReference type="Pfam" id="PF07690">
    <property type="entry name" value="MFS_1"/>
    <property type="match status" value="2"/>
</dbReference>
<feature type="transmembrane region" description="Helical" evidence="7">
    <location>
        <begin position="527"/>
        <end position="544"/>
    </location>
</feature>
<feature type="transmembrane region" description="Helical" evidence="7">
    <location>
        <begin position="760"/>
        <end position="781"/>
    </location>
</feature>
<dbReference type="PANTHER" id="PTHR43791:SF24">
    <property type="entry name" value="NICOTINIC ACID PLASMA MEMBRANE TRANSPORTER"/>
    <property type="match status" value="1"/>
</dbReference>
<accession>A0A8H3ZL24</accession>
<name>A0A8H3ZL24_9PEZI</name>
<feature type="transmembrane region" description="Helical" evidence="7">
    <location>
        <begin position="917"/>
        <end position="940"/>
    </location>
</feature>
<dbReference type="OrthoDB" id="2985014at2759"/>
<feature type="transmembrane region" description="Helical" evidence="7">
    <location>
        <begin position="829"/>
        <end position="849"/>
    </location>
</feature>
<feature type="transmembrane region" description="Helical" evidence="7">
    <location>
        <begin position="622"/>
        <end position="645"/>
    </location>
</feature>
<feature type="transmembrane region" description="Helical" evidence="7">
    <location>
        <begin position="801"/>
        <end position="822"/>
    </location>
</feature>
<feature type="transmembrane region" description="Helical" evidence="7">
    <location>
        <begin position="383"/>
        <end position="402"/>
    </location>
</feature>
<feature type="transmembrane region" description="Helical" evidence="7">
    <location>
        <begin position="192"/>
        <end position="212"/>
    </location>
</feature>
<evidence type="ECO:0000256" key="4">
    <source>
        <dbReference type="ARBA" id="ARBA00022989"/>
    </source>
</evidence>
<keyword evidence="2" id="KW-0813">Transport</keyword>
<dbReference type="GO" id="GO:0022857">
    <property type="term" value="F:transmembrane transporter activity"/>
    <property type="evidence" value="ECO:0007669"/>
    <property type="project" value="InterPro"/>
</dbReference>
<evidence type="ECO:0000256" key="7">
    <source>
        <dbReference type="SAM" id="Phobius"/>
    </source>
</evidence>
<feature type="transmembrane region" description="Helical" evidence="7">
    <location>
        <begin position="333"/>
        <end position="350"/>
    </location>
</feature>